<evidence type="ECO:0000313" key="2">
    <source>
        <dbReference type="EMBL" id="TWT74279.1"/>
    </source>
</evidence>
<dbReference type="Proteomes" id="UP000318053">
    <property type="component" value="Unassembled WGS sequence"/>
</dbReference>
<proteinExistence type="predicted"/>
<comment type="caution">
    <text evidence="2">The sequence shown here is derived from an EMBL/GenBank/DDBJ whole genome shotgun (WGS) entry which is preliminary data.</text>
</comment>
<sequence length="207" mass="23100">MEGGSLRTRTKRKKTCASNKRLNPNYLTARGRLIREGRAPLLSVWTLVIAAESSWGKDDIQTGRGKQTQSAMRTSLRPLTPLRLYMPLKHGFFVVRSNPLNQLCCRSRNAGVVSGVVDEPMSCQLPTSIPLEISENCRRWCSLALKPPAIFLNAFGVGSRVGNQQEATSPKPQDSSPRPLLKPTLIHRVLLTREEPPRARGHSPRKR</sequence>
<feature type="region of interest" description="Disordered" evidence="1">
    <location>
        <begin position="162"/>
        <end position="181"/>
    </location>
</feature>
<organism evidence="2 3">
    <name type="scientific">Allorhodopirellula solitaria</name>
    <dbReference type="NCBI Taxonomy" id="2527987"/>
    <lineage>
        <taxon>Bacteria</taxon>
        <taxon>Pseudomonadati</taxon>
        <taxon>Planctomycetota</taxon>
        <taxon>Planctomycetia</taxon>
        <taxon>Pirellulales</taxon>
        <taxon>Pirellulaceae</taxon>
        <taxon>Allorhodopirellula</taxon>
    </lineage>
</organism>
<evidence type="ECO:0000313" key="3">
    <source>
        <dbReference type="Proteomes" id="UP000318053"/>
    </source>
</evidence>
<keyword evidence="3" id="KW-1185">Reference proteome</keyword>
<name>A0A5C5YGU3_9BACT</name>
<feature type="region of interest" description="Disordered" evidence="1">
    <location>
        <begin position="1"/>
        <end position="21"/>
    </location>
</feature>
<evidence type="ECO:0000256" key="1">
    <source>
        <dbReference type="SAM" id="MobiDB-lite"/>
    </source>
</evidence>
<feature type="compositionally biased region" description="Polar residues" evidence="1">
    <location>
        <begin position="162"/>
        <end position="176"/>
    </location>
</feature>
<dbReference type="EMBL" id="SJPK01000002">
    <property type="protein sequence ID" value="TWT74279.1"/>
    <property type="molecule type" value="Genomic_DNA"/>
</dbReference>
<protein>
    <submittedName>
        <fullName evidence="2">Uncharacterized protein</fullName>
    </submittedName>
</protein>
<gene>
    <name evidence="2" type="ORF">CA85_11660</name>
</gene>
<accession>A0A5C5YGU3</accession>
<feature type="region of interest" description="Disordered" evidence="1">
    <location>
        <begin position="186"/>
        <end position="207"/>
    </location>
</feature>
<dbReference type="AlphaFoldDB" id="A0A5C5YGU3"/>
<reference evidence="2 3" key="1">
    <citation type="submission" date="2019-02" db="EMBL/GenBank/DDBJ databases">
        <title>Deep-cultivation of Planctomycetes and their phenomic and genomic characterization uncovers novel biology.</title>
        <authorList>
            <person name="Wiegand S."/>
            <person name="Jogler M."/>
            <person name="Boedeker C."/>
            <person name="Pinto D."/>
            <person name="Vollmers J."/>
            <person name="Rivas-Marin E."/>
            <person name="Kohn T."/>
            <person name="Peeters S.H."/>
            <person name="Heuer A."/>
            <person name="Rast P."/>
            <person name="Oberbeckmann S."/>
            <person name="Bunk B."/>
            <person name="Jeske O."/>
            <person name="Meyerdierks A."/>
            <person name="Storesund J.E."/>
            <person name="Kallscheuer N."/>
            <person name="Luecker S."/>
            <person name="Lage O.M."/>
            <person name="Pohl T."/>
            <person name="Merkel B.J."/>
            <person name="Hornburger P."/>
            <person name="Mueller R.-W."/>
            <person name="Bruemmer F."/>
            <person name="Labrenz M."/>
            <person name="Spormann A.M."/>
            <person name="Op Den Camp H."/>
            <person name="Overmann J."/>
            <person name="Amann R."/>
            <person name="Jetten M.S.M."/>
            <person name="Mascher T."/>
            <person name="Medema M.H."/>
            <person name="Devos D.P."/>
            <person name="Kaster A.-K."/>
            <person name="Ovreas L."/>
            <person name="Rohde M."/>
            <person name="Galperin M.Y."/>
            <person name="Jogler C."/>
        </authorList>
    </citation>
    <scope>NUCLEOTIDE SEQUENCE [LARGE SCALE GENOMIC DNA]</scope>
    <source>
        <strain evidence="2 3">CA85</strain>
    </source>
</reference>